<dbReference type="PANTHER" id="PTHR36223">
    <property type="entry name" value="BETA-LACTAMASE-TYPE TRANSPEPTIDASE FOLD DOMAIN CONTAINING PROTEIN"/>
    <property type="match status" value="1"/>
</dbReference>
<gene>
    <name evidence="2" type="ORF">HYPSUDRAFT_207337</name>
</gene>
<sequence length="300" mass="34093">MHPYPKPLPTPHERFTYNGFEVWVSSVDDKALPQYNEEYDELKGEATCWIPSKAGQAFSIWCQKKVSDEYGYRVQIFFDGQRVHKTSCLGSHIPLIQKYYKVRVSDDECRTFVFGSIELTDDDDYLHDGLQTVGEIKIVIDRIKPEATGARLTTSSTRVLPKPSKIHERSKKGLVHQINYGPAIRSKVIPYMHQPTQKYGTAATFIYRYRPLELLQANGIAPRASPVDGPLKIDTKVEVSDGEDAQIPEDILAKERALLAELEQVRIAKRAAIAKDKRPKNRIKSEVTYFTPGEIIDLTL</sequence>
<evidence type="ECO:0000313" key="3">
    <source>
        <dbReference type="Proteomes" id="UP000054270"/>
    </source>
</evidence>
<feature type="domain" description="DUF7918" evidence="1">
    <location>
        <begin position="26"/>
        <end position="223"/>
    </location>
</feature>
<proteinExistence type="predicted"/>
<protein>
    <recommendedName>
        <fullName evidence="1">DUF7918 domain-containing protein</fullName>
    </recommendedName>
</protein>
<dbReference type="InterPro" id="IPR057678">
    <property type="entry name" value="DUF7918"/>
</dbReference>
<evidence type="ECO:0000313" key="2">
    <source>
        <dbReference type="EMBL" id="KJA16101.1"/>
    </source>
</evidence>
<evidence type="ECO:0000259" key="1">
    <source>
        <dbReference type="Pfam" id="PF25534"/>
    </source>
</evidence>
<keyword evidence="3" id="KW-1185">Reference proteome</keyword>
<name>A0A0D2NHJ3_HYPSF</name>
<organism evidence="2 3">
    <name type="scientific">Hypholoma sublateritium (strain FD-334 SS-4)</name>
    <dbReference type="NCBI Taxonomy" id="945553"/>
    <lineage>
        <taxon>Eukaryota</taxon>
        <taxon>Fungi</taxon>
        <taxon>Dikarya</taxon>
        <taxon>Basidiomycota</taxon>
        <taxon>Agaricomycotina</taxon>
        <taxon>Agaricomycetes</taxon>
        <taxon>Agaricomycetidae</taxon>
        <taxon>Agaricales</taxon>
        <taxon>Agaricineae</taxon>
        <taxon>Strophariaceae</taxon>
        <taxon>Hypholoma</taxon>
    </lineage>
</organism>
<dbReference type="Pfam" id="PF25534">
    <property type="entry name" value="DUF7918"/>
    <property type="match status" value="1"/>
</dbReference>
<dbReference type="Proteomes" id="UP000054270">
    <property type="component" value="Unassembled WGS sequence"/>
</dbReference>
<reference evidence="3" key="1">
    <citation type="submission" date="2014-04" db="EMBL/GenBank/DDBJ databases">
        <title>Evolutionary Origins and Diversification of the Mycorrhizal Mutualists.</title>
        <authorList>
            <consortium name="DOE Joint Genome Institute"/>
            <consortium name="Mycorrhizal Genomics Consortium"/>
            <person name="Kohler A."/>
            <person name="Kuo A."/>
            <person name="Nagy L.G."/>
            <person name="Floudas D."/>
            <person name="Copeland A."/>
            <person name="Barry K.W."/>
            <person name="Cichocki N."/>
            <person name="Veneault-Fourrey C."/>
            <person name="LaButti K."/>
            <person name="Lindquist E.A."/>
            <person name="Lipzen A."/>
            <person name="Lundell T."/>
            <person name="Morin E."/>
            <person name="Murat C."/>
            <person name="Riley R."/>
            <person name="Ohm R."/>
            <person name="Sun H."/>
            <person name="Tunlid A."/>
            <person name="Henrissat B."/>
            <person name="Grigoriev I.V."/>
            <person name="Hibbett D.S."/>
            <person name="Martin F."/>
        </authorList>
    </citation>
    <scope>NUCLEOTIDE SEQUENCE [LARGE SCALE GENOMIC DNA]</scope>
    <source>
        <strain evidence="3">FD-334 SS-4</strain>
    </source>
</reference>
<dbReference type="OMA" id="PLYPHEG"/>
<dbReference type="AlphaFoldDB" id="A0A0D2NHJ3"/>
<accession>A0A0D2NHJ3</accession>
<dbReference type="OrthoDB" id="3364132at2759"/>
<dbReference type="STRING" id="945553.A0A0D2NHJ3"/>
<dbReference type="EMBL" id="KN817628">
    <property type="protein sequence ID" value="KJA16101.1"/>
    <property type="molecule type" value="Genomic_DNA"/>
</dbReference>
<dbReference type="PANTHER" id="PTHR36223:SF1">
    <property type="entry name" value="TRANSCRIPTION ELONGATION FACTOR EAF N-TERMINAL DOMAIN-CONTAINING PROTEIN"/>
    <property type="match status" value="1"/>
</dbReference>